<comment type="caution">
    <text evidence="1">The sequence shown here is derived from an EMBL/GenBank/DDBJ whole genome shotgun (WGS) entry which is preliminary data.</text>
</comment>
<dbReference type="Proteomes" id="UP001431775">
    <property type="component" value="Unassembled WGS sequence"/>
</dbReference>
<protein>
    <submittedName>
        <fullName evidence="1">Uncharacterized protein</fullName>
    </submittedName>
</protein>
<dbReference type="RefSeq" id="WP_281462894.1">
    <property type="nucleotide sequence ID" value="NZ_JASBAN010000001.1"/>
</dbReference>
<evidence type="ECO:0000313" key="2">
    <source>
        <dbReference type="Proteomes" id="UP001431775"/>
    </source>
</evidence>
<name>A0ABT6Q8Q4_9PROT</name>
<evidence type="ECO:0000313" key="1">
    <source>
        <dbReference type="EMBL" id="MDI2113282.1"/>
    </source>
</evidence>
<accession>A0ABT6Q8Q4</accession>
<gene>
    <name evidence="1" type="ORF">QJV33_08360</name>
</gene>
<organism evidence="1 2">
    <name type="scientific">Commensalibacter nepenthis</name>
    <dbReference type="NCBI Taxonomy" id="3043872"/>
    <lineage>
        <taxon>Bacteria</taxon>
        <taxon>Pseudomonadati</taxon>
        <taxon>Pseudomonadota</taxon>
        <taxon>Alphaproteobacteria</taxon>
        <taxon>Acetobacterales</taxon>
        <taxon>Acetobacteraceae</taxon>
    </lineage>
</organism>
<sequence>MILSAHYTIISSHIPFLPEKSQSSWNGYLTIATNINHILKAYPVAAIVMVLVTLVKDMATYSQDHKNNIYLKIWSDRCKLAFLLITVLVFIRAV</sequence>
<keyword evidence="2" id="KW-1185">Reference proteome</keyword>
<reference evidence="1" key="1">
    <citation type="submission" date="2023-05" db="EMBL/GenBank/DDBJ databases">
        <title>Whole genome sequence of Commensalibacter sp.</title>
        <authorList>
            <person name="Charoenyingcharoen P."/>
            <person name="Yukphan P."/>
        </authorList>
    </citation>
    <scope>NUCLEOTIDE SEQUENCE</scope>
    <source>
        <strain evidence="1">TBRC 10068</strain>
    </source>
</reference>
<proteinExistence type="predicted"/>
<dbReference type="EMBL" id="JASBAN010000001">
    <property type="protein sequence ID" value="MDI2113282.1"/>
    <property type="molecule type" value="Genomic_DNA"/>
</dbReference>